<keyword evidence="4 6" id="KW-0456">Lyase</keyword>
<comment type="subunit">
    <text evidence="3">Homotrimer.</text>
</comment>
<sequence length="217" mass="21749">MTTPAAHAADILTEALARCPLVAILRGIRPDAVEAVADALVETGFTLLEVPLNSPDPLDSIARIARRYGPHVAVGAGTVLTAAQAEAVAAAGGRLIISPNVDRAVIRAAVGQGLISLPGYFTPSEAFAALEAGATGLKLFPSEAASPAVLKAHRAVFPPQVPVLAVGGVTPDNLADWFAAGARGAGIGSALYQPGRSAADVAERAAAFLAAAAPHMG</sequence>
<dbReference type="CDD" id="cd00452">
    <property type="entry name" value="KDPG_aldolase"/>
    <property type="match status" value="1"/>
</dbReference>
<keyword evidence="7" id="KW-1185">Reference proteome</keyword>
<dbReference type="RefSeq" id="WP_185680483.1">
    <property type="nucleotide sequence ID" value="NZ_JACLAX010000023.1"/>
</dbReference>
<dbReference type="EMBL" id="JACLAX010000023">
    <property type="protein sequence ID" value="MBC2670623.1"/>
    <property type="molecule type" value="Genomic_DNA"/>
</dbReference>
<comment type="pathway">
    <text evidence="1">Carbohydrate acid metabolism.</text>
</comment>
<dbReference type="PANTHER" id="PTHR30246:SF1">
    <property type="entry name" value="2-DEHYDRO-3-DEOXY-6-PHOSPHOGALACTONATE ALDOLASE-RELATED"/>
    <property type="match status" value="1"/>
</dbReference>
<evidence type="ECO:0000313" key="7">
    <source>
        <dbReference type="Proteomes" id="UP000551327"/>
    </source>
</evidence>
<dbReference type="Pfam" id="PF01081">
    <property type="entry name" value="Aldolase"/>
    <property type="match status" value="1"/>
</dbReference>
<accession>A0A7X1G0X1</accession>
<evidence type="ECO:0000256" key="1">
    <source>
        <dbReference type="ARBA" id="ARBA00004761"/>
    </source>
</evidence>
<keyword evidence="5" id="KW-0119">Carbohydrate metabolism</keyword>
<comment type="similarity">
    <text evidence="2">Belongs to the KHG/KDPG aldolase family.</text>
</comment>
<proteinExistence type="inferred from homology"/>
<dbReference type="InterPro" id="IPR000887">
    <property type="entry name" value="Aldlse_KDPG_KHG"/>
</dbReference>
<evidence type="ECO:0000313" key="6">
    <source>
        <dbReference type="EMBL" id="MBC2670623.1"/>
    </source>
</evidence>
<dbReference type="SUPFAM" id="SSF51569">
    <property type="entry name" value="Aldolase"/>
    <property type="match status" value="1"/>
</dbReference>
<dbReference type="NCBIfam" id="NF006600">
    <property type="entry name" value="PRK09140.1"/>
    <property type="match status" value="1"/>
</dbReference>
<dbReference type="Gene3D" id="3.20.20.70">
    <property type="entry name" value="Aldolase class I"/>
    <property type="match status" value="1"/>
</dbReference>
<dbReference type="InterPro" id="IPR013785">
    <property type="entry name" value="Aldolase_TIM"/>
</dbReference>
<comment type="caution">
    <text evidence="6">The sequence shown here is derived from an EMBL/GenBank/DDBJ whole genome shotgun (WGS) entry which is preliminary data.</text>
</comment>
<reference evidence="6 7" key="1">
    <citation type="submission" date="2020-08" db="EMBL/GenBank/DDBJ databases">
        <title>The genome sequence of type strain Novosphingobium piscinae KCTC 42194.</title>
        <authorList>
            <person name="Liu Y."/>
        </authorList>
    </citation>
    <scope>NUCLEOTIDE SEQUENCE [LARGE SCALE GENOMIC DNA]</scope>
    <source>
        <strain evidence="6 7">KCTC 42194</strain>
    </source>
</reference>
<dbReference type="GO" id="GO:0008674">
    <property type="term" value="F:2-dehydro-3-deoxy-6-phosphogalactonate aldolase activity"/>
    <property type="evidence" value="ECO:0007669"/>
    <property type="project" value="UniProtKB-EC"/>
</dbReference>
<dbReference type="Proteomes" id="UP000551327">
    <property type="component" value="Unassembled WGS sequence"/>
</dbReference>
<evidence type="ECO:0000256" key="2">
    <source>
        <dbReference type="ARBA" id="ARBA00006906"/>
    </source>
</evidence>
<dbReference type="EC" id="4.1.2.21" evidence="6"/>
<evidence type="ECO:0000256" key="5">
    <source>
        <dbReference type="ARBA" id="ARBA00023277"/>
    </source>
</evidence>
<protein>
    <submittedName>
        <fullName evidence="6">2-dehydro-3-deoxy-6-phosphogalactonate aldolase</fullName>
        <ecNumber evidence="6">4.1.2.21</ecNumber>
    </submittedName>
</protein>
<dbReference type="PANTHER" id="PTHR30246">
    <property type="entry name" value="2-KETO-3-DEOXY-6-PHOSPHOGLUCONATE ALDOLASE"/>
    <property type="match status" value="1"/>
</dbReference>
<organism evidence="6 7">
    <name type="scientific">Novosphingobium piscinae</name>
    <dbReference type="NCBI Taxonomy" id="1507448"/>
    <lineage>
        <taxon>Bacteria</taxon>
        <taxon>Pseudomonadati</taxon>
        <taxon>Pseudomonadota</taxon>
        <taxon>Alphaproteobacteria</taxon>
        <taxon>Sphingomonadales</taxon>
        <taxon>Sphingomonadaceae</taxon>
        <taxon>Novosphingobium</taxon>
    </lineage>
</organism>
<evidence type="ECO:0000256" key="3">
    <source>
        <dbReference type="ARBA" id="ARBA00011233"/>
    </source>
</evidence>
<evidence type="ECO:0000256" key="4">
    <source>
        <dbReference type="ARBA" id="ARBA00023239"/>
    </source>
</evidence>
<gene>
    <name evidence="6" type="ORF">H7F53_15835</name>
</gene>
<name>A0A7X1G0X1_9SPHN</name>
<dbReference type="AlphaFoldDB" id="A0A7X1G0X1"/>